<name>A0AAD6TFQ6_9AGAR</name>
<evidence type="ECO:0000313" key="1">
    <source>
        <dbReference type="EMBL" id="KAJ7026210.1"/>
    </source>
</evidence>
<dbReference type="EMBL" id="JARJCM010000007">
    <property type="protein sequence ID" value="KAJ7044365.1"/>
    <property type="molecule type" value="Genomic_DNA"/>
</dbReference>
<reference evidence="2" key="1">
    <citation type="submission" date="2023-03" db="EMBL/GenBank/DDBJ databases">
        <title>Massive genome expansion in bonnet fungi (Mycena s.s.) driven by repeated elements and novel gene families across ecological guilds.</title>
        <authorList>
            <consortium name="Lawrence Berkeley National Laboratory"/>
            <person name="Harder C.B."/>
            <person name="Miyauchi S."/>
            <person name="Viragh M."/>
            <person name="Kuo A."/>
            <person name="Thoen E."/>
            <person name="Andreopoulos B."/>
            <person name="Lu D."/>
            <person name="Skrede I."/>
            <person name="Drula E."/>
            <person name="Henrissat B."/>
            <person name="Morin E."/>
            <person name="Kohler A."/>
            <person name="Barry K."/>
            <person name="LaButti K."/>
            <person name="Morin E."/>
            <person name="Salamov A."/>
            <person name="Lipzen A."/>
            <person name="Mereny Z."/>
            <person name="Hegedus B."/>
            <person name="Baldrian P."/>
            <person name="Stursova M."/>
            <person name="Weitz H."/>
            <person name="Taylor A."/>
            <person name="Grigoriev I.V."/>
            <person name="Nagy L.G."/>
            <person name="Martin F."/>
            <person name="Kauserud H."/>
        </authorList>
    </citation>
    <scope>NUCLEOTIDE SEQUENCE</scope>
    <source>
        <strain evidence="2">CBHHK200</strain>
    </source>
</reference>
<dbReference type="EMBL" id="JARJCM010000142">
    <property type="protein sequence ID" value="KAJ7026210.1"/>
    <property type="molecule type" value="Genomic_DNA"/>
</dbReference>
<proteinExistence type="predicted"/>
<comment type="caution">
    <text evidence="2">The sequence shown here is derived from an EMBL/GenBank/DDBJ whole genome shotgun (WGS) entry which is preliminary data.</text>
</comment>
<accession>A0AAD6TFQ6</accession>
<evidence type="ECO:0000313" key="3">
    <source>
        <dbReference type="Proteomes" id="UP001218188"/>
    </source>
</evidence>
<evidence type="ECO:0000313" key="2">
    <source>
        <dbReference type="EMBL" id="KAJ7044365.1"/>
    </source>
</evidence>
<dbReference type="Proteomes" id="UP001218188">
    <property type="component" value="Unassembled WGS sequence"/>
</dbReference>
<organism evidence="2 3">
    <name type="scientific">Mycena alexandri</name>
    <dbReference type="NCBI Taxonomy" id="1745969"/>
    <lineage>
        <taxon>Eukaryota</taxon>
        <taxon>Fungi</taxon>
        <taxon>Dikarya</taxon>
        <taxon>Basidiomycota</taxon>
        <taxon>Agaricomycotina</taxon>
        <taxon>Agaricomycetes</taxon>
        <taxon>Agaricomycetidae</taxon>
        <taxon>Agaricales</taxon>
        <taxon>Marasmiineae</taxon>
        <taxon>Mycenaceae</taxon>
        <taxon>Mycena</taxon>
    </lineage>
</organism>
<protein>
    <submittedName>
        <fullName evidence="2">Uncharacterized protein</fullName>
    </submittedName>
</protein>
<sequence>MGGVLSQPANLYALSSFSLVTQTQARSEVPNVEFVEETELKPSPCVPMILLTILLMISNDLGVRNSGTEFSRGNLRRFSFEFASTASNPESDLFAYMKSTLDEVADGQCLYLLRSRLFVCIFIEIDLVGCL</sequence>
<gene>
    <name evidence="2" type="ORF">C8F04DRAFT_1250314</name>
    <name evidence="1" type="ORF">C8F04DRAFT_1268383</name>
</gene>
<keyword evidence="3" id="KW-1185">Reference proteome</keyword>
<dbReference type="AlphaFoldDB" id="A0AAD6TFQ6"/>